<protein>
    <submittedName>
        <fullName evidence="12">Heme biosynthesis-associated TPR protein</fullName>
    </submittedName>
</protein>
<dbReference type="GO" id="GO:0042168">
    <property type="term" value="P:heme metabolic process"/>
    <property type="evidence" value="ECO:0007669"/>
    <property type="project" value="InterPro"/>
</dbReference>
<dbReference type="OrthoDB" id="7053339at2"/>
<dbReference type="UniPathway" id="UPA00252"/>
<evidence type="ECO:0000256" key="6">
    <source>
        <dbReference type="ARBA" id="ARBA00022692"/>
    </source>
</evidence>
<keyword evidence="7 10" id="KW-1133">Transmembrane helix</keyword>
<comment type="function">
    <text evidence="1">Involved in a late step of protoheme IX synthesis.</text>
</comment>
<proteinExistence type="predicted"/>
<name>A0A0K6HZ69_9BURK</name>
<dbReference type="EMBL" id="CYHF01000004">
    <property type="protein sequence ID" value="CUA96214.1"/>
    <property type="molecule type" value="Genomic_DNA"/>
</dbReference>
<sequence length="407" mass="44732">MRWLFWVLILAAAAVLLALGTTLNTGNVAVLLPPWRLDISLNFAVLLLLLGFIVFHLILRGLALLLGMPRAAAEFRARRRLRLAAQALHNGMFDYFGGRFRRAERAAQRAAEFEDFAGAALMTAAQSAQQLQAYDRRDAYLAQLPPQAQDAAALLRAQWLLDAKQPREAMAQLRALPAGVQRRTHALRIELQAARKISDHKAVLRLARTLLKHGALHPAAAQAMLHTAATGLLRQAGDDPEVLRSTWNQLSAQERNDPALVVAAARGFAASGEPAEARALLIVALNRPQAEPGLFMPTLRGMLSGIDAGFVSQTEQWLGRWPQEAQAYFLAGAACAELQLWGKAQQHLQKAIQACGDDEHRLRGQIHAALAHLLEGIEREDQAQRHWREAALDLSALDMPGRSADRE</sequence>
<evidence type="ECO:0000256" key="9">
    <source>
        <dbReference type="ARBA" id="ARBA00023244"/>
    </source>
</evidence>
<evidence type="ECO:0000256" key="1">
    <source>
        <dbReference type="ARBA" id="ARBA00002962"/>
    </source>
</evidence>
<organism evidence="12 13">
    <name type="scientific">Thiomonas bhubaneswarensis</name>
    <dbReference type="NCBI Taxonomy" id="339866"/>
    <lineage>
        <taxon>Bacteria</taxon>
        <taxon>Pseudomonadati</taxon>
        <taxon>Pseudomonadota</taxon>
        <taxon>Betaproteobacteria</taxon>
        <taxon>Burkholderiales</taxon>
        <taxon>Thiomonas</taxon>
    </lineage>
</organism>
<keyword evidence="5" id="KW-0997">Cell inner membrane</keyword>
<evidence type="ECO:0000313" key="12">
    <source>
        <dbReference type="EMBL" id="CUA96214.1"/>
    </source>
</evidence>
<feature type="domain" description="HemY N-terminal" evidence="11">
    <location>
        <begin position="26"/>
        <end position="130"/>
    </location>
</feature>
<keyword evidence="13" id="KW-1185">Reference proteome</keyword>
<evidence type="ECO:0000256" key="4">
    <source>
        <dbReference type="ARBA" id="ARBA00022475"/>
    </source>
</evidence>
<reference evidence="13" key="1">
    <citation type="submission" date="2015-08" db="EMBL/GenBank/DDBJ databases">
        <authorList>
            <person name="Varghese N."/>
        </authorList>
    </citation>
    <scope>NUCLEOTIDE SEQUENCE [LARGE SCALE GENOMIC DNA]</scope>
    <source>
        <strain evidence="13">DSM 18181</strain>
    </source>
</reference>
<dbReference type="Gene3D" id="1.25.40.10">
    <property type="entry name" value="Tetratricopeptide repeat domain"/>
    <property type="match status" value="1"/>
</dbReference>
<gene>
    <name evidence="12" type="ORF">Ga0061069_10449</name>
</gene>
<evidence type="ECO:0000256" key="8">
    <source>
        <dbReference type="ARBA" id="ARBA00023136"/>
    </source>
</evidence>
<evidence type="ECO:0000256" key="5">
    <source>
        <dbReference type="ARBA" id="ARBA00022519"/>
    </source>
</evidence>
<evidence type="ECO:0000256" key="7">
    <source>
        <dbReference type="ARBA" id="ARBA00022989"/>
    </source>
</evidence>
<dbReference type="InterPro" id="IPR010817">
    <property type="entry name" value="HemY_N"/>
</dbReference>
<dbReference type="Pfam" id="PF07219">
    <property type="entry name" value="HemY_N"/>
    <property type="match status" value="1"/>
</dbReference>
<keyword evidence="9" id="KW-0627">Porphyrin biosynthesis</keyword>
<feature type="transmembrane region" description="Helical" evidence="10">
    <location>
        <begin position="44"/>
        <end position="68"/>
    </location>
</feature>
<evidence type="ECO:0000256" key="3">
    <source>
        <dbReference type="ARBA" id="ARBA00004744"/>
    </source>
</evidence>
<dbReference type="STRING" id="339866.GCA_001418255_01282"/>
<dbReference type="InterPro" id="IPR011990">
    <property type="entry name" value="TPR-like_helical_dom_sf"/>
</dbReference>
<evidence type="ECO:0000256" key="2">
    <source>
        <dbReference type="ARBA" id="ARBA00004429"/>
    </source>
</evidence>
<dbReference type="GO" id="GO:0006779">
    <property type="term" value="P:porphyrin-containing compound biosynthetic process"/>
    <property type="evidence" value="ECO:0007669"/>
    <property type="project" value="UniProtKB-KW"/>
</dbReference>
<evidence type="ECO:0000256" key="10">
    <source>
        <dbReference type="SAM" id="Phobius"/>
    </source>
</evidence>
<keyword evidence="6 10" id="KW-0812">Transmembrane</keyword>
<evidence type="ECO:0000259" key="11">
    <source>
        <dbReference type="Pfam" id="PF07219"/>
    </source>
</evidence>
<keyword evidence="8 10" id="KW-0472">Membrane</keyword>
<dbReference type="SUPFAM" id="SSF48452">
    <property type="entry name" value="TPR-like"/>
    <property type="match status" value="1"/>
</dbReference>
<comment type="subcellular location">
    <subcellularLocation>
        <location evidence="2">Cell inner membrane</location>
        <topology evidence="2">Multi-pass membrane protein</topology>
    </subcellularLocation>
</comment>
<keyword evidence="4" id="KW-1003">Cell membrane</keyword>
<dbReference type="GO" id="GO:0005886">
    <property type="term" value="C:plasma membrane"/>
    <property type="evidence" value="ECO:0007669"/>
    <property type="project" value="UniProtKB-SubCell"/>
</dbReference>
<dbReference type="InterPro" id="IPR005254">
    <property type="entry name" value="Heme_biosyn_assoc_TPR_pro"/>
</dbReference>
<comment type="pathway">
    <text evidence="3">Porphyrin-containing compound metabolism; protoheme biosynthesis.</text>
</comment>
<evidence type="ECO:0000313" key="13">
    <source>
        <dbReference type="Proteomes" id="UP000183649"/>
    </source>
</evidence>
<dbReference type="AlphaFoldDB" id="A0A0K6HZ69"/>
<dbReference type="Proteomes" id="UP000183649">
    <property type="component" value="Unassembled WGS sequence"/>
</dbReference>
<dbReference type="RefSeq" id="WP_055450207.1">
    <property type="nucleotide sequence ID" value="NZ_CYHF01000004.1"/>
</dbReference>
<accession>A0A0K6HZ69</accession>
<dbReference type="NCBIfam" id="TIGR00540">
    <property type="entry name" value="TPR_hemY_coli"/>
    <property type="match status" value="1"/>
</dbReference>